<dbReference type="PANTHER" id="PTHR38454">
    <property type="entry name" value="INTEGRAL MEMBRANE PROTEIN-RELATED"/>
    <property type="match status" value="1"/>
</dbReference>
<feature type="transmembrane region" description="Helical" evidence="1">
    <location>
        <begin position="113"/>
        <end position="132"/>
    </location>
</feature>
<feature type="transmembrane region" description="Helical" evidence="1">
    <location>
        <begin position="138"/>
        <end position="158"/>
    </location>
</feature>
<keyword evidence="3" id="KW-1185">Reference proteome</keyword>
<dbReference type="AlphaFoldDB" id="A0A7G9T439"/>
<dbReference type="Pfam" id="PF09586">
    <property type="entry name" value="YfhO"/>
    <property type="match status" value="1"/>
</dbReference>
<evidence type="ECO:0000313" key="2">
    <source>
        <dbReference type="EMBL" id="QNN74864.1"/>
    </source>
</evidence>
<feature type="transmembrane region" description="Helical" evidence="1">
    <location>
        <begin position="165"/>
        <end position="184"/>
    </location>
</feature>
<name>A0A7G9T439_9LACO</name>
<feature type="transmembrane region" description="Helical" evidence="1">
    <location>
        <begin position="381"/>
        <end position="399"/>
    </location>
</feature>
<organism evidence="2 3">
    <name type="scientific">Weissella diestrammenae</name>
    <dbReference type="NCBI Taxonomy" id="1162633"/>
    <lineage>
        <taxon>Bacteria</taxon>
        <taxon>Bacillati</taxon>
        <taxon>Bacillota</taxon>
        <taxon>Bacilli</taxon>
        <taxon>Lactobacillales</taxon>
        <taxon>Lactobacillaceae</taxon>
        <taxon>Weissella</taxon>
    </lineage>
</organism>
<dbReference type="KEGG" id="wdi:H9L19_05550"/>
<evidence type="ECO:0000313" key="3">
    <source>
        <dbReference type="Proteomes" id="UP000515800"/>
    </source>
</evidence>
<dbReference type="Proteomes" id="UP000515800">
    <property type="component" value="Chromosome"/>
</dbReference>
<sequence length="936" mass="106608">MTFLKFWRRPIAHYTLFFLIIVSLIFGPLLLTQTSLIWNGDGITQHYPALLHWQQDLKQLLFHHQWPAMWQWQIGLGQDYFQTFSYYVMGDIFTYPIVFFKASQAAHYYDIMLIVRLYLAGLSFLIAAPHLLPNKQHMPNWILSLAAITYVFTGYTAFSAFEHPFFINPLIIFPLLIWSLLRVLQSGHWLFLLVMVTWTLWNNFYFAFILGLSSFIFWFGYHLLHRQWTQYLVRIIGTTILSCLIAAPLLIPSILATFSAARANTKLANGLILYPTSYYLNLPGSLIGTPTTPNFWVTGGISFLSITAIVFGWRRFETFRTYNYIWITATIGLMLPIFAAIFNGGSSPSNRWMFVLSLPMALMTINLLVQLKTLTNRDIMLTAIVGLVATISLFIANHFDVNSSFGLLIAIFWAGLCLLLLIIQTDIKHQPLLIVTLTLLSLVMLMTRNHSDDSNPKKSVLMPMRTVQKLTRMQADYSVTPNQFERVQIDNQLSNLTGVSPASNLPIIGPVNSINSYWSLQNANTSYLMQTVQNQTTTPNDVTGTLDDRNVLSNILGVTNRYENDDQSMHPASYQSQINHTINQQTVATSRNVYPLIYAPITIVSTKNFQQLNATQREATLADSIILNQTKSHATSDFSRQVITTNISVNGTKQWQKEVNFQYQTHASVLPDGITIQANSKLRGTELHLELSHLTYQPFTLRQRYLNDLSTYQFNFKQQQQNPQHTADLRYNPTSFSYNWFKNNITSPEKKVNGYQIETSYSGHDNSLYQPGKNNLSFYQQRSAVTVNLGTAKKVNQNHFVPLMFSQPGTYRFKIKVVAIPVDLRFNQVAQQIQTQAPKKINIKRDQVTTVTDQNPTGYLATTIPYSSGWQSTTNQLVKSGTGMLAIRLHAGQNQIQLRYQTPGLKLGILLALAGWLIIIGISIWLIIYKIKISAH</sequence>
<feature type="transmembrane region" description="Helical" evidence="1">
    <location>
        <begin position="351"/>
        <end position="369"/>
    </location>
</feature>
<proteinExistence type="predicted"/>
<reference evidence="2 3" key="1">
    <citation type="submission" date="2020-08" db="EMBL/GenBank/DDBJ databases">
        <title>Genome sequence of Weissella diestrammenae KACC 16890T.</title>
        <authorList>
            <person name="Hyun D.-W."/>
            <person name="Bae J.-W."/>
        </authorList>
    </citation>
    <scope>NUCLEOTIDE SEQUENCE [LARGE SCALE GENOMIC DNA]</scope>
    <source>
        <strain evidence="2 3">KACC 16890</strain>
    </source>
</reference>
<feature type="transmembrane region" description="Helical" evidence="1">
    <location>
        <begin position="231"/>
        <end position="251"/>
    </location>
</feature>
<keyword evidence="1" id="KW-0812">Transmembrane</keyword>
<evidence type="ECO:0000256" key="1">
    <source>
        <dbReference type="SAM" id="Phobius"/>
    </source>
</evidence>
<gene>
    <name evidence="2" type="ORF">H9L19_05550</name>
</gene>
<dbReference type="RefSeq" id="WP_187528699.1">
    <property type="nucleotide sequence ID" value="NZ_CP060724.1"/>
</dbReference>
<dbReference type="EMBL" id="CP060724">
    <property type="protein sequence ID" value="QNN74864.1"/>
    <property type="molecule type" value="Genomic_DNA"/>
</dbReference>
<dbReference type="InterPro" id="IPR018580">
    <property type="entry name" value="Uncharacterised_YfhO"/>
</dbReference>
<protein>
    <submittedName>
        <fullName evidence="2">YfhO family protein</fullName>
    </submittedName>
</protein>
<feature type="transmembrane region" description="Helical" evidence="1">
    <location>
        <begin position="907"/>
        <end position="928"/>
    </location>
</feature>
<feature type="transmembrane region" description="Helical" evidence="1">
    <location>
        <begin position="12"/>
        <end position="31"/>
    </location>
</feature>
<keyword evidence="1" id="KW-1133">Transmembrane helix</keyword>
<feature type="transmembrane region" description="Helical" evidence="1">
    <location>
        <begin position="405"/>
        <end position="423"/>
    </location>
</feature>
<feature type="transmembrane region" description="Helical" evidence="1">
    <location>
        <begin position="295"/>
        <end position="313"/>
    </location>
</feature>
<dbReference type="PANTHER" id="PTHR38454:SF1">
    <property type="entry name" value="INTEGRAL MEMBRANE PROTEIN"/>
    <property type="match status" value="1"/>
</dbReference>
<feature type="transmembrane region" description="Helical" evidence="1">
    <location>
        <begin position="84"/>
        <end position="101"/>
    </location>
</feature>
<accession>A0A7G9T439</accession>
<keyword evidence="1" id="KW-0472">Membrane</keyword>
<feature type="transmembrane region" description="Helical" evidence="1">
    <location>
        <begin position="325"/>
        <end position="345"/>
    </location>
</feature>
<feature type="transmembrane region" description="Helical" evidence="1">
    <location>
        <begin position="204"/>
        <end position="224"/>
    </location>
</feature>
<feature type="transmembrane region" description="Helical" evidence="1">
    <location>
        <begin position="430"/>
        <end position="447"/>
    </location>
</feature>